<organism evidence="1 2">
    <name type="scientific">Holdemania filiformis DSM 12042</name>
    <dbReference type="NCBI Taxonomy" id="545696"/>
    <lineage>
        <taxon>Bacteria</taxon>
        <taxon>Bacillati</taxon>
        <taxon>Bacillota</taxon>
        <taxon>Erysipelotrichia</taxon>
        <taxon>Erysipelotrichales</taxon>
        <taxon>Erysipelotrichaceae</taxon>
        <taxon>Holdemania</taxon>
    </lineage>
</organism>
<reference evidence="1 2" key="1">
    <citation type="submission" date="2008-12" db="EMBL/GenBank/DDBJ databases">
        <authorList>
            <person name="Fulton L."/>
            <person name="Clifton S."/>
            <person name="Fulton B."/>
            <person name="Xu J."/>
            <person name="Minx P."/>
            <person name="Pepin K.H."/>
            <person name="Johnson M."/>
            <person name="Bhonagiri V."/>
            <person name="Nash W.E."/>
            <person name="Mardis E.R."/>
            <person name="Wilson R.K."/>
        </authorList>
    </citation>
    <scope>NUCLEOTIDE SEQUENCE [LARGE SCALE GENOMIC DNA]</scope>
    <source>
        <strain evidence="1 2">DSM 12042</strain>
    </source>
</reference>
<dbReference type="STRING" id="545696.HOLDEFILI_01333"/>
<reference evidence="1 2" key="2">
    <citation type="submission" date="2009-02" db="EMBL/GenBank/DDBJ databases">
        <title>Draft genome sequence of Holdemania filiformis DSM 12042.</title>
        <authorList>
            <person name="Sudarsanam P."/>
            <person name="Ley R."/>
            <person name="Guruge J."/>
            <person name="Turnbaugh P.J."/>
            <person name="Mahowald M."/>
            <person name="Liep D."/>
            <person name="Gordon J."/>
        </authorList>
    </citation>
    <scope>NUCLEOTIDE SEQUENCE [LARGE SCALE GENOMIC DNA]</scope>
    <source>
        <strain evidence="1 2">DSM 12042</strain>
    </source>
</reference>
<dbReference type="EMBL" id="ACCF01000080">
    <property type="protein sequence ID" value="EEF68436.1"/>
    <property type="molecule type" value="Genomic_DNA"/>
</dbReference>
<gene>
    <name evidence="1" type="ORF">HOLDEFILI_01333</name>
</gene>
<dbReference type="AlphaFoldDB" id="B9Y6A1"/>
<comment type="caution">
    <text evidence="1">The sequence shown here is derived from an EMBL/GenBank/DDBJ whole genome shotgun (WGS) entry which is preliminary data.</text>
</comment>
<evidence type="ECO:0000313" key="2">
    <source>
        <dbReference type="Proteomes" id="UP000005950"/>
    </source>
</evidence>
<name>B9Y6A1_9FIRM</name>
<dbReference type="HOGENOM" id="CLU_3252597_0_0_9"/>
<proteinExistence type="predicted"/>
<sequence length="42" mass="4934">MLRLTNFISIRQHYDRSFPQATVGERKKALRCQRGKALIRSS</sequence>
<accession>B9Y6A1</accession>
<dbReference type="Proteomes" id="UP000005950">
    <property type="component" value="Unassembled WGS sequence"/>
</dbReference>
<evidence type="ECO:0000313" key="1">
    <source>
        <dbReference type="EMBL" id="EEF68436.1"/>
    </source>
</evidence>
<protein>
    <submittedName>
        <fullName evidence="1">Uncharacterized protein</fullName>
    </submittedName>
</protein>